<dbReference type="NCBIfam" id="TIGR02683">
    <property type="entry name" value="upstrm_HI1419"/>
    <property type="match status" value="1"/>
</dbReference>
<dbReference type="PIRSF" id="PIRSF028744">
    <property type="entry name" value="Addict_mod_HI1419"/>
    <property type="match status" value="1"/>
</dbReference>
<dbReference type="InterPro" id="IPR009241">
    <property type="entry name" value="HigB-like"/>
</dbReference>
<sequence>MTEIIRSSTFSGWLTKLADSRARMRIQVRIDRMADGNLGDVKAIGDGLSEARIDYGPGYRVYFMQQGRQLVILLCGGDKSSQARDIKQARLIARSWQEQNP</sequence>
<comment type="caution">
    <text evidence="1">The sequence shown here is derived from an EMBL/GenBank/DDBJ whole genome shotgun (WGS) entry which is preliminary data.</text>
</comment>
<dbReference type="PATRIC" id="fig|1042209.11.peg.1717"/>
<dbReference type="eggNOG" id="COG3657">
    <property type="taxonomic scope" value="Bacteria"/>
</dbReference>
<evidence type="ECO:0000313" key="1">
    <source>
        <dbReference type="EMBL" id="EXF95055.1"/>
    </source>
</evidence>
<dbReference type="Pfam" id="PF05973">
    <property type="entry name" value="Gp49"/>
    <property type="match status" value="1"/>
</dbReference>
<protein>
    <submittedName>
        <fullName evidence="1">Addiction module protein</fullName>
    </submittedName>
</protein>
<gene>
    <name evidence="1" type="ORF">HK44_025765</name>
</gene>
<dbReference type="RefSeq" id="WP_019691389.1">
    <property type="nucleotide sequence ID" value="NZ_AFOY02000008.1"/>
</dbReference>
<dbReference type="InterPro" id="IPR014056">
    <property type="entry name" value="TypeIITA-like_toxin_pred"/>
</dbReference>
<reference evidence="1 2" key="1">
    <citation type="journal article" date="2011" name="J. Bacteriol.">
        <title>Draft genome sequence of the polycyclic aromatic hydrocarbon-degrading, genetically engineered bioluminescent bioreporter Pseudomonas fluorescens HK44.</title>
        <authorList>
            <person name="Chauhan A."/>
            <person name="Layton A.C."/>
            <person name="Williams D.E."/>
            <person name="Smartt A.E."/>
            <person name="Ripp S."/>
            <person name="Karpinets T.V."/>
            <person name="Brown S.D."/>
            <person name="Sayler G.S."/>
        </authorList>
    </citation>
    <scope>NUCLEOTIDE SEQUENCE [LARGE SCALE GENOMIC DNA]</scope>
    <source>
        <strain evidence="1 2">HK44</strain>
    </source>
</reference>
<dbReference type="OrthoDB" id="9800258at2"/>
<name>A0A010SQ85_PSEFL</name>
<dbReference type="PANTHER" id="PTHR41791:SF1">
    <property type="entry name" value="SSL7039 PROTEIN"/>
    <property type="match status" value="1"/>
</dbReference>
<dbReference type="HOGENOM" id="CLU_152445_0_1_6"/>
<dbReference type="EMBL" id="AFOY02000008">
    <property type="protein sequence ID" value="EXF95055.1"/>
    <property type="molecule type" value="Genomic_DNA"/>
</dbReference>
<organism evidence="1 2">
    <name type="scientific">Pseudomonas fluorescens HK44</name>
    <dbReference type="NCBI Taxonomy" id="1042209"/>
    <lineage>
        <taxon>Bacteria</taxon>
        <taxon>Pseudomonadati</taxon>
        <taxon>Pseudomonadota</taxon>
        <taxon>Gammaproteobacteria</taxon>
        <taxon>Pseudomonadales</taxon>
        <taxon>Pseudomonadaceae</taxon>
        <taxon>Pseudomonas</taxon>
    </lineage>
</organism>
<accession>A0A010SQ85</accession>
<dbReference type="PANTHER" id="PTHR41791">
    <property type="entry name" value="SSL7039 PROTEIN"/>
    <property type="match status" value="1"/>
</dbReference>
<dbReference type="AlphaFoldDB" id="A0A010SQ85"/>
<proteinExistence type="predicted"/>
<evidence type="ECO:0000313" key="2">
    <source>
        <dbReference type="Proteomes" id="UP000022611"/>
    </source>
</evidence>
<dbReference type="Proteomes" id="UP000022611">
    <property type="component" value="Unassembled WGS sequence"/>
</dbReference>